<organism evidence="2 3">
    <name type="scientific">Carnegiea gigantea</name>
    <dbReference type="NCBI Taxonomy" id="171969"/>
    <lineage>
        <taxon>Eukaryota</taxon>
        <taxon>Viridiplantae</taxon>
        <taxon>Streptophyta</taxon>
        <taxon>Embryophyta</taxon>
        <taxon>Tracheophyta</taxon>
        <taxon>Spermatophyta</taxon>
        <taxon>Magnoliopsida</taxon>
        <taxon>eudicotyledons</taxon>
        <taxon>Gunneridae</taxon>
        <taxon>Pentapetalae</taxon>
        <taxon>Caryophyllales</taxon>
        <taxon>Cactineae</taxon>
        <taxon>Cactaceae</taxon>
        <taxon>Cactoideae</taxon>
        <taxon>Echinocereeae</taxon>
        <taxon>Carnegiea</taxon>
    </lineage>
</organism>
<feature type="domain" description="Reverse transcriptase zinc-binding" evidence="1">
    <location>
        <begin position="79"/>
        <end position="161"/>
    </location>
</feature>
<evidence type="ECO:0000313" key="3">
    <source>
        <dbReference type="Proteomes" id="UP001153076"/>
    </source>
</evidence>
<dbReference type="OrthoDB" id="1749560at2759"/>
<dbReference type="PANTHER" id="PTHR33116">
    <property type="entry name" value="REVERSE TRANSCRIPTASE ZINC-BINDING DOMAIN-CONTAINING PROTEIN-RELATED-RELATED"/>
    <property type="match status" value="1"/>
</dbReference>
<dbReference type="EMBL" id="JAKOGI010002384">
    <property type="protein sequence ID" value="KAJ8422114.1"/>
    <property type="molecule type" value="Genomic_DNA"/>
</dbReference>
<reference evidence="2" key="1">
    <citation type="submission" date="2022-04" db="EMBL/GenBank/DDBJ databases">
        <title>Carnegiea gigantea Genome sequencing and assembly v2.</title>
        <authorList>
            <person name="Copetti D."/>
            <person name="Sanderson M.J."/>
            <person name="Burquez A."/>
            <person name="Wojciechowski M.F."/>
        </authorList>
    </citation>
    <scope>NUCLEOTIDE SEQUENCE</scope>
    <source>
        <strain evidence="2">SGP5-SGP5p</strain>
        <tissue evidence="2">Aerial part</tissue>
    </source>
</reference>
<dbReference type="InterPro" id="IPR026960">
    <property type="entry name" value="RVT-Znf"/>
</dbReference>
<proteinExistence type="predicted"/>
<name>A0A9Q1GMD4_9CARY</name>
<dbReference type="Pfam" id="PF13966">
    <property type="entry name" value="zf-RVT"/>
    <property type="match status" value="1"/>
</dbReference>
<dbReference type="PANTHER" id="PTHR33116:SF84">
    <property type="entry name" value="RNA-DIRECTED DNA POLYMERASE"/>
    <property type="match status" value="1"/>
</dbReference>
<evidence type="ECO:0000259" key="1">
    <source>
        <dbReference type="Pfam" id="PF13966"/>
    </source>
</evidence>
<evidence type="ECO:0000313" key="2">
    <source>
        <dbReference type="EMBL" id="KAJ8422114.1"/>
    </source>
</evidence>
<accession>A0A9Q1GMD4</accession>
<gene>
    <name evidence="2" type="ORF">Cgig2_025299</name>
</gene>
<comment type="caution">
    <text evidence="2">The sequence shown here is derived from an EMBL/GenBank/DDBJ whole genome shotgun (WGS) entry which is preliminary data.</text>
</comment>
<keyword evidence="3" id="KW-1185">Reference proteome</keyword>
<protein>
    <recommendedName>
        <fullName evidence="1">Reverse transcriptase zinc-binding domain-containing protein</fullName>
    </recommendedName>
</protein>
<dbReference type="Proteomes" id="UP001153076">
    <property type="component" value="Unassembled WGS sequence"/>
</dbReference>
<dbReference type="AlphaFoldDB" id="A0A9Q1GMD4"/>
<sequence>MLEKITAICRNFLWGGTEDYSHYRKACLGRSNKERFAVGEMGPWPLHKKQDLICAIKAIFKAGCLAPNVWTFQGKNYYKVSIGYHWLVGGTKVSWDRVIWARASIPHHAFIAWVFIHRRLPTKMRLNKFFQQNDLHCLLCNHHTEDDSHLFAVCPYAQEVWDSIIHWWPLPLRSPCLSLDDMTTPLSSFKAPKAHKQITFVVFAATIYFIWYARNQLLFRNHRITALTTVCMIKDQIRHHMLFLNTLSCKYSTHVDALLQ</sequence>